<dbReference type="OrthoDB" id="9770036at2"/>
<evidence type="ECO:0000313" key="10">
    <source>
        <dbReference type="Proteomes" id="UP000192907"/>
    </source>
</evidence>
<dbReference type="AlphaFoldDB" id="A0A1Y6CHU8"/>
<keyword evidence="5 7" id="KW-0472">Membrane</keyword>
<feature type="transmembrane region" description="Helical" evidence="7">
    <location>
        <begin position="347"/>
        <end position="366"/>
    </location>
</feature>
<dbReference type="PANTHER" id="PTHR30572">
    <property type="entry name" value="MEMBRANE COMPONENT OF TRANSPORTER-RELATED"/>
    <property type="match status" value="1"/>
</dbReference>
<dbReference type="Pfam" id="PF02687">
    <property type="entry name" value="FtsX"/>
    <property type="match status" value="1"/>
</dbReference>
<evidence type="ECO:0000256" key="2">
    <source>
        <dbReference type="ARBA" id="ARBA00022475"/>
    </source>
</evidence>
<name>A0A1Y6CHU8_9BACT</name>
<dbReference type="EMBL" id="FWZT01000018">
    <property type="protein sequence ID" value="SMF56632.1"/>
    <property type="molecule type" value="Genomic_DNA"/>
</dbReference>
<feature type="domain" description="ABC3 transporter permease C-terminal" evidence="8">
    <location>
        <begin position="247"/>
        <end position="375"/>
    </location>
</feature>
<feature type="transmembrane region" description="Helical" evidence="7">
    <location>
        <begin position="298"/>
        <end position="318"/>
    </location>
</feature>
<evidence type="ECO:0000256" key="4">
    <source>
        <dbReference type="ARBA" id="ARBA00022989"/>
    </source>
</evidence>
<evidence type="ECO:0000256" key="6">
    <source>
        <dbReference type="ARBA" id="ARBA00038076"/>
    </source>
</evidence>
<evidence type="ECO:0000259" key="8">
    <source>
        <dbReference type="Pfam" id="PF02687"/>
    </source>
</evidence>
<proteinExistence type="inferred from homology"/>
<dbReference type="STRING" id="1513793.SAMN06296036_11845"/>
<dbReference type="Proteomes" id="UP000192907">
    <property type="component" value="Unassembled WGS sequence"/>
</dbReference>
<keyword evidence="10" id="KW-1185">Reference proteome</keyword>
<dbReference type="GO" id="GO:0022857">
    <property type="term" value="F:transmembrane transporter activity"/>
    <property type="evidence" value="ECO:0007669"/>
    <property type="project" value="TreeGrafter"/>
</dbReference>
<dbReference type="RefSeq" id="WP_132322394.1">
    <property type="nucleotide sequence ID" value="NZ_FWZT01000018.1"/>
</dbReference>
<keyword evidence="3 7" id="KW-0812">Transmembrane</keyword>
<evidence type="ECO:0000256" key="7">
    <source>
        <dbReference type="SAM" id="Phobius"/>
    </source>
</evidence>
<organism evidence="9 10">
    <name type="scientific">Pseudobacteriovorax antillogorgiicola</name>
    <dbReference type="NCBI Taxonomy" id="1513793"/>
    <lineage>
        <taxon>Bacteria</taxon>
        <taxon>Pseudomonadati</taxon>
        <taxon>Bdellovibrionota</taxon>
        <taxon>Oligoflexia</taxon>
        <taxon>Oligoflexales</taxon>
        <taxon>Pseudobacteriovoracaceae</taxon>
        <taxon>Pseudobacteriovorax</taxon>
    </lineage>
</organism>
<dbReference type="GO" id="GO:0005886">
    <property type="term" value="C:plasma membrane"/>
    <property type="evidence" value="ECO:0007669"/>
    <property type="project" value="UniProtKB-SubCell"/>
</dbReference>
<gene>
    <name evidence="9" type="ORF">SAMN06296036_11845</name>
</gene>
<comment type="similarity">
    <text evidence="6">Belongs to the ABC-4 integral membrane protein family.</text>
</comment>
<keyword evidence="9" id="KW-0449">Lipoprotein</keyword>
<evidence type="ECO:0000256" key="3">
    <source>
        <dbReference type="ARBA" id="ARBA00022692"/>
    </source>
</evidence>
<sequence>MIFLWKQALKQLLQSGAKTWLNVLVLALTIFTMIFLDGLYHGMHLQMKKILIDSWVAQGQLWHQNYDPDDPLSLDEAHGPTMNHPSLTPILILQGSIYPKQRMVSTRINGIPPEQKTLSVSFTALRNNVPEGYVPLMVGRRMAKKLKVKVGESFIIRWRTAQGAFYGVHGIVVEIFQSQNPEIDSNAIWLPLYELQLMHGTPNHASIHISATPEIPPATSIWEIKTQDQLLEETNRLVEVKQQTGLMLIAILMFMIFLSVFDTQALSIFHRRKELGILMALGLTPRQVMGLLIMEGLLYGVLAFGLVAVFGGPVFLWLETNGIQIPGDVDSWGVAIEQSLHPSYTTYGFVKTFLSVSILLTVASYWPARKVGQLQPTQAIRGNWI</sequence>
<evidence type="ECO:0000313" key="9">
    <source>
        <dbReference type="EMBL" id="SMF56632.1"/>
    </source>
</evidence>
<keyword evidence="4 7" id="KW-1133">Transmembrane helix</keyword>
<feature type="transmembrane region" description="Helical" evidence="7">
    <location>
        <begin position="246"/>
        <end position="269"/>
    </location>
</feature>
<feature type="transmembrane region" description="Helical" evidence="7">
    <location>
        <begin position="20"/>
        <end position="40"/>
    </location>
</feature>
<evidence type="ECO:0000256" key="1">
    <source>
        <dbReference type="ARBA" id="ARBA00004651"/>
    </source>
</evidence>
<comment type="subcellular location">
    <subcellularLocation>
        <location evidence="1">Cell membrane</location>
        <topology evidence="1">Multi-pass membrane protein</topology>
    </subcellularLocation>
</comment>
<accession>A0A1Y6CHU8</accession>
<dbReference type="InterPro" id="IPR050250">
    <property type="entry name" value="Macrolide_Exporter_MacB"/>
</dbReference>
<dbReference type="InterPro" id="IPR003838">
    <property type="entry name" value="ABC3_permease_C"/>
</dbReference>
<protein>
    <submittedName>
        <fullName evidence="9">ABC-type transport system, involved in lipoprotein release, permease component</fullName>
    </submittedName>
</protein>
<dbReference type="PANTHER" id="PTHR30572:SF4">
    <property type="entry name" value="ABC TRANSPORTER PERMEASE YTRF"/>
    <property type="match status" value="1"/>
</dbReference>
<reference evidence="10" key="1">
    <citation type="submission" date="2017-04" db="EMBL/GenBank/DDBJ databases">
        <authorList>
            <person name="Varghese N."/>
            <person name="Submissions S."/>
        </authorList>
    </citation>
    <scope>NUCLEOTIDE SEQUENCE [LARGE SCALE GENOMIC DNA]</scope>
    <source>
        <strain evidence="10">RKEM611</strain>
    </source>
</reference>
<evidence type="ECO:0000256" key="5">
    <source>
        <dbReference type="ARBA" id="ARBA00023136"/>
    </source>
</evidence>
<keyword evidence="2" id="KW-1003">Cell membrane</keyword>